<dbReference type="EMBL" id="VUOE01000001">
    <property type="protein sequence ID" value="KAA2218259.1"/>
    <property type="molecule type" value="Genomic_DNA"/>
</dbReference>
<evidence type="ECO:0000313" key="3">
    <source>
        <dbReference type="Proteomes" id="UP000323188"/>
    </source>
</evidence>
<protein>
    <submittedName>
        <fullName evidence="2">Uncharacterized protein</fullName>
    </submittedName>
</protein>
<proteinExistence type="predicted"/>
<organism evidence="2 3">
    <name type="scientific">Maribacter flavus</name>
    <dbReference type="NCBI Taxonomy" id="1658664"/>
    <lineage>
        <taxon>Bacteria</taxon>
        <taxon>Pseudomonadati</taxon>
        <taxon>Bacteroidota</taxon>
        <taxon>Flavobacteriia</taxon>
        <taxon>Flavobacteriales</taxon>
        <taxon>Flavobacteriaceae</taxon>
        <taxon>Maribacter</taxon>
    </lineage>
</organism>
<dbReference type="Proteomes" id="UP000323188">
    <property type="component" value="Unassembled WGS sequence"/>
</dbReference>
<feature type="region of interest" description="Disordered" evidence="1">
    <location>
        <begin position="190"/>
        <end position="220"/>
    </location>
</feature>
<evidence type="ECO:0000313" key="2">
    <source>
        <dbReference type="EMBL" id="KAA2218259.1"/>
    </source>
</evidence>
<reference evidence="2 3" key="1">
    <citation type="submission" date="2019-09" db="EMBL/GenBank/DDBJ databases">
        <authorList>
            <person name="Khan S.A."/>
            <person name="Jeon C.O."/>
            <person name="Chun B.H."/>
            <person name="Jeong S.E."/>
        </authorList>
    </citation>
    <scope>NUCLEOTIDE SEQUENCE [LARGE SCALE GENOMIC DNA]</scope>
    <source>
        <strain evidence="2 3">KCTC 42508</strain>
    </source>
</reference>
<evidence type="ECO:0000256" key="1">
    <source>
        <dbReference type="SAM" id="MobiDB-lite"/>
    </source>
</evidence>
<sequence>MREKVLEFLREQKGIPEERYNKAMELYRKSEGKSIPSVNYYSRAGFTKVNLQNICYDLQHLHGITDLELRAKVKKMEIVKDKTPYTLEAVLALMPEEVKAIVVYLANMPSGDYPTAILELWKPMQEYVEQHKSVFVHEDEVPFTEEEIFKTLLVSLEHWKDETGKVEEIGQKVLQIVKSIDVNGEEVTMTPIGSAQGEPLSDQNPDQGSGDGSGDDITDKDGKNIVVFATAIEEAPDNVKGGLKLREHFPFLSEKDCPDKLKILVADMLTAWIQYKENHAELVKVTNQDNQELSLTDNALYELAKETIEAFELNHAIWDELEYYRDNGQILGNHPIFADEVLKEKVASLTDAKLVTRRNTLRSYISRESKKLENNPEEDAAAKIRKKIKEYTQELNLVEERLA</sequence>
<name>A0A5B2TVI7_9FLAO</name>
<gene>
    <name evidence="2" type="ORF">F0361_01165</name>
</gene>
<dbReference type="RefSeq" id="WP_154916879.1">
    <property type="nucleotide sequence ID" value="NZ_VUOE01000001.1"/>
</dbReference>
<comment type="caution">
    <text evidence="2">The sequence shown here is derived from an EMBL/GenBank/DDBJ whole genome shotgun (WGS) entry which is preliminary data.</text>
</comment>
<dbReference type="AlphaFoldDB" id="A0A5B2TVI7"/>
<accession>A0A5B2TVI7</accession>